<dbReference type="GO" id="GO:0008270">
    <property type="term" value="F:zinc ion binding"/>
    <property type="evidence" value="ECO:0007669"/>
    <property type="project" value="InterPro"/>
</dbReference>
<feature type="repeat" description="PPR" evidence="3">
    <location>
        <begin position="239"/>
        <end position="273"/>
    </location>
</feature>
<feature type="repeat" description="PPR" evidence="3">
    <location>
        <begin position="104"/>
        <end position="134"/>
    </location>
</feature>
<organism evidence="6 7">
    <name type="scientific">Capsicum baccatum</name>
    <name type="common">Peruvian pepper</name>
    <dbReference type="NCBI Taxonomy" id="33114"/>
    <lineage>
        <taxon>Eukaryota</taxon>
        <taxon>Viridiplantae</taxon>
        <taxon>Streptophyta</taxon>
        <taxon>Embryophyta</taxon>
        <taxon>Tracheophyta</taxon>
        <taxon>Spermatophyta</taxon>
        <taxon>Magnoliopsida</taxon>
        <taxon>eudicotyledons</taxon>
        <taxon>Gunneridae</taxon>
        <taxon>Pentapetalae</taxon>
        <taxon>asterids</taxon>
        <taxon>lamiids</taxon>
        <taxon>Solanales</taxon>
        <taxon>Solanaceae</taxon>
        <taxon>Solanoideae</taxon>
        <taxon>Capsiceae</taxon>
        <taxon>Capsicum</taxon>
    </lineage>
</organism>
<dbReference type="InterPro" id="IPR046960">
    <property type="entry name" value="PPR_At4g14850-like_plant"/>
</dbReference>
<dbReference type="Gene3D" id="1.25.40.10">
    <property type="entry name" value="Tetratricopeptide repeat domain"/>
    <property type="match status" value="6"/>
</dbReference>
<dbReference type="OrthoDB" id="733157at2759"/>
<name>A0A2G2W7A1_CAPBA</name>
<dbReference type="Proteomes" id="UP000224567">
    <property type="component" value="Unassembled WGS sequence"/>
</dbReference>
<evidence type="ECO:0000256" key="2">
    <source>
        <dbReference type="ARBA" id="ARBA00022737"/>
    </source>
</evidence>
<sequence>MITVSLPSPAKFIPPPSPSLTPTPTPKSLRRNPDFEALKDRLIRHANVGNLKQAISTLDHFSHMGFTPDLTSYTVLLKSCIRTRNFKFGEMVHSKIKESELEPDTIVLNSLISLYAKMGSWKKAEQIFEGMGEKRDLVSWSAMISCFAHCGMGVEAVVSFIEMVEFGECPNQFCFSAVIQACCNEELGWVGLGVFGFVIKTGYFESDVCVGCALIDLFAKGFSDLSSAKKVFDRMPERNVVTWTLMITRFSQLGDASGAVRLFLEMVSEGFFPDRFTFSGVLSACAEPGLSLLGRQLHGWVIKSRLSSDVCVGCSLVDMYAKSTMDGSMDDSRKVFDRMADHNVMSWTAIITGCVQSGNYDIEAIKLYFRMMDGPVKPNHFTFSSLLKACGNLSNLAIGEQIYNHAVKLGLASVNCVANSLISMYAKSGRMEEARKAFELVFEKNLVSYNIIVDGNSKNLDSAEAFELVSEIYSEIGVDAFTFASLLSGAASVGAVGKGEQIHSRVLKAGMQSNLSVCNALISMYSRCGNIEAAFQVFEGMEDRNVISWTSIITGFAKHGFAHRAVELFNQMLGADIKPNEVTYIAVLSACSHVGLVDEGWKYFDSMSKEHGITHRMEHYACMVDLLGRSGSLEKAVQFIKSLPVNVDALVWRTLLGACRVHGNLQLGKYAAEMILEQEPNDPAAHVLLSNLYASRGQWEEVAKIRKDMKEKRLVKEAGCSWIEAENSVHKFYVGDTKHPKAKEIYEKLDKMAIKIKEIGYVPNTDLVLHEVEDEQKEQYLFQHSEKIALAFGLISTSDQKPIRIFKNLRVCGDCHNAMKFISVSEGREIIFRDSNRFHHIKDGLCSCNDYW</sequence>
<dbReference type="FunFam" id="1.25.40.10:FF:000798">
    <property type="entry name" value="Pentatricopeptide repeat-containing protein At3g49170, chloroplastic"/>
    <property type="match status" value="1"/>
</dbReference>
<dbReference type="Pfam" id="PF01535">
    <property type="entry name" value="PPR"/>
    <property type="match status" value="2"/>
</dbReference>
<reference evidence="6 7" key="1">
    <citation type="journal article" date="2017" name="Genome Biol.">
        <title>New reference genome sequences of hot pepper reveal the massive evolution of plant disease-resistance genes by retroduplication.</title>
        <authorList>
            <person name="Kim S."/>
            <person name="Park J."/>
            <person name="Yeom S.I."/>
            <person name="Kim Y.M."/>
            <person name="Seo E."/>
            <person name="Kim K.T."/>
            <person name="Kim M.S."/>
            <person name="Lee J.M."/>
            <person name="Cheong K."/>
            <person name="Shin H.S."/>
            <person name="Kim S.B."/>
            <person name="Han K."/>
            <person name="Lee J."/>
            <person name="Park M."/>
            <person name="Lee H.A."/>
            <person name="Lee H.Y."/>
            <person name="Lee Y."/>
            <person name="Oh S."/>
            <person name="Lee J.H."/>
            <person name="Choi E."/>
            <person name="Choi E."/>
            <person name="Lee S.E."/>
            <person name="Jeon J."/>
            <person name="Kim H."/>
            <person name="Choi G."/>
            <person name="Song H."/>
            <person name="Lee J."/>
            <person name="Lee S.C."/>
            <person name="Kwon J.K."/>
            <person name="Lee H.Y."/>
            <person name="Koo N."/>
            <person name="Hong Y."/>
            <person name="Kim R.W."/>
            <person name="Kang W.H."/>
            <person name="Huh J.H."/>
            <person name="Kang B.C."/>
            <person name="Yang T.J."/>
            <person name="Lee Y.H."/>
            <person name="Bennetzen J.L."/>
            <person name="Choi D."/>
        </authorList>
    </citation>
    <scope>NUCLEOTIDE SEQUENCE [LARGE SCALE GENOMIC DNA]</scope>
    <source>
        <strain evidence="7">cv. PBC81</strain>
    </source>
</reference>
<evidence type="ECO:0000256" key="3">
    <source>
        <dbReference type="PROSITE-ProRule" id="PRU00708"/>
    </source>
</evidence>
<dbReference type="Pfam" id="PF14432">
    <property type="entry name" value="DYW_deaminase"/>
    <property type="match status" value="1"/>
</dbReference>
<evidence type="ECO:0000313" key="6">
    <source>
        <dbReference type="EMBL" id="PHT41115.1"/>
    </source>
</evidence>
<dbReference type="Pfam" id="PF20430">
    <property type="entry name" value="Eplus_motif"/>
    <property type="match status" value="1"/>
</dbReference>
<dbReference type="PROSITE" id="PS51375">
    <property type="entry name" value="PPR"/>
    <property type="match status" value="8"/>
</dbReference>
<comment type="similarity">
    <text evidence="1">Belongs to the PPR family. PCMP-H subfamily.</text>
</comment>
<reference evidence="7" key="2">
    <citation type="journal article" date="2017" name="J. Anim. Genet.">
        <title>Multiple reference genome sequences of hot pepper reveal the massive evolution of plant disease resistance genes by retroduplication.</title>
        <authorList>
            <person name="Kim S."/>
            <person name="Park J."/>
            <person name="Yeom S.-I."/>
            <person name="Kim Y.-M."/>
            <person name="Seo E."/>
            <person name="Kim K.-T."/>
            <person name="Kim M.-S."/>
            <person name="Lee J.M."/>
            <person name="Cheong K."/>
            <person name="Shin H.-S."/>
            <person name="Kim S.-B."/>
            <person name="Han K."/>
            <person name="Lee J."/>
            <person name="Park M."/>
            <person name="Lee H.-A."/>
            <person name="Lee H.-Y."/>
            <person name="Lee Y."/>
            <person name="Oh S."/>
            <person name="Lee J.H."/>
            <person name="Choi E."/>
            <person name="Choi E."/>
            <person name="Lee S.E."/>
            <person name="Jeon J."/>
            <person name="Kim H."/>
            <person name="Choi G."/>
            <person name="Song H."/>
            <person name="Lee J."/>
            <person name="Lee S.-C."/>
            <person name="Kwon J.-K."/>
            <person name="Lee H.-Y."/>
            <person name="Koo N."/>
            <person name="Hong Y."/>
            <person name="Kim R.W."/>
            <person name="Kang W.-H."/>
            <person name="Huh J.H."/>
            <person name="Kang B.-C."/>
            <person name="Yang T.-J."/>
            <person name="Lee Y.-H."/>
            <person name="Bennetzen J.L."/>
            <person name="Choi D."/>
        </authorList>
    </citation>
    <scope>NUCLEOTIDE SEQUENCE [LARGE SCALE GENOMIC DNA]</scope>
    <source>
        <strain evidence="7">cv. PBC81</strain>
    </source>
</reference>
<feature type="repeat" description="PPR" evidence="3">
    <location>
        <begin position="343"/>
        <end position="378"/>
    </location>
</feature>
<feature type="compositionally biased region" description="Low complexity" evidence="4">
    <location>
        <begin position="1"/>
        <end position="11"/>
    </location>
</feature>
<proteinExistence type="inferred from homology"/>
<protein>
    <submittedName>
        <fullName evidence="6">Pentatricopeptide repeat-containing protein, chloroplastic</fullName>
    </submittedName>
</protein>
<feature type="repeat" description="PPR" evidence="3">
    <location>
        <begin position="136"/>
        <end position="170"/>
    </location>
</feature>
<evidence type="ECO:0000313" key="7">
    <source>
        <dbReference type="Proteomes" id="UP000224567"/>
    </source>
</evidence>
<dbReference type="NCBIfam" id="TIGR00756">
    <property type="entry name" value="PPR"/>
    <property type="match status" value="7"/>
</dbReference>
<feature type="compositionally biased region" description="Pro residues" evidence="4">
    <location>
        <begin position="12"/>
        <end position="25"/>
    </location>
</feature>
<dbReference type="GO" id="GO:0003723">
    <property type="term" value="F:RNA binding"/>
    <property type="evidence" value="ECO:0007669"/>
    <property type="project" value="InterPro"/>
</dbReference>
<dbReference type="FunFam" id="1.25.40.10:FF:000285">
    <property type="entry name" value="Pentatricopeptide repeat-containing protein, chloroplastic"/>
    <property type="match status" value="1"/>
</dbReference>
<dbReference type="EMBL" id="MLFT02000008">
    <property type="protein sequence ID" value="PHT41115.1"/>
    <property type="molecule type" value="Genomic_DNA"/>
</dbReference>
<keyword evidence="2" id="KW-0677">Repeat</keyword>
<evidence type="ECO:0000256" key="4">
    <source>
        <dbReference type="SAM" id="MobiDB-lite"/>
    </source>
</evidence>
<dbReference type="AlphaFoldDB" id="A0A2G2W7A1"/>
<dbReference type="PANTHER" id="PTHR47926">
    <property type="entry name" value="PENTATRICOPEPTIDE REPEAT-CONTAINING PROTEIN"/>
    <property type="match status" value="1"/>
</dbReference>
<feature type="repeat" description="PPR" evidence="3">
    <location>
        <begin position="69"/>
        <end position="103"/>
    </location>
</feature>
<gene>
    <name evidence="6" type="ORF">CQW23_19969</name>
</gene>
<dbReference type="STRING" id="33114.A0A2G2W7A1"/>
<feature type="repeat" description="PPR" evidence="3">
    <location>
        <begin position="545"/>
        <end position="579"/>
    </location>
</feature>
<feature type="region of interest" description="Disordered" evidence="4">
    <location>
        <begin position="1"/>
        <end position="31"/>
    </location>
</feature>
<dbReference type="SUPFAM" id="SSF48452">
    <property type="entry name" value="TPR-like"/>
    <property type="match status" value="1"/>
</dbReference>
<dbReference type="Pfam" id="PF20431">
    <property type="entry name" value="E_motif"/>
    <property type="match status" value="1"/>
</dbReference>
<dbReference type="GO" id="GO:0009451">
    <property type="term" value="P:RNA modification"/>
    <property type="evidence" value="ECO:0007669"/>
    <property type="project" value="InterPro"/>
</dbReference>
<feature type="repeat" description="PPR" evidence="3">
    <location>
        <begin position="580"/>
        <end position="610"/>
    </location>
</feature>
<dbReference type="InterPro" id="IPR011990">
    <property type="entry name" value="TPR-like_helical_dom_sf"/>
</dbReference>
<dbReference type="Pfam" id="PF13812">
    <property type="entry name" value="PPR_3"/>
    <property type="match status" value="1"/>
</dbReference>
<accession>A0A2G2W7A1</accession>
<evidence type="ECO:0000259" key="5">
    <source>
        <dbReference type="Pfam" id="PF14432"/>
    </source>
</evidence>
<dbReference type="PANTHER" id="PTHR47926:SF522">
    <property type="entry name" value="TETRATRICOPEPTIDE REPEAT-LIKE SUPERFAMILY PROTEIN"/>
    <property type="match status" value="1"/>
</dbReference>
<dbReference type="InterPro" id="IPR046849">
    <property type="entry name" value="E2_motif"/>
</dbReference>
<feature type="domain" description="DYW" evidence="5">
    <location>
        <begin position="760"/>
        <end position="852"/>
    </location>
</feature>
<comment type="caution">
    <text evidence="6">The sequence shown here is derived from an EMBL/GenBank/DDBJ whole genome shotgun (WGS) entry which is preliminary data.</text>
</comment>
<evidence type="ECO:0000256" key="1">
    <source>
        <dbReference type="ARBA" id="ARBA00006643"/>
    </source>
</evidence>
<dbReference type="InterPro" id="IPR032867">
    <property type="entry name" value="DYW_dom"/>
</dbReference>
<keyword evidence="7" id="KW-1185">Reference proteome</keyword>
<dbReference type="Pfam" id="PF13041">
    <property type="entry name" value="PPR_2"/>
    <property type="match status" value="4"/>
</dbReference>
<dbReference type="InterPro" id="IPR046848">
    <property type="entry name" value="E_motif"/>
</dbReference>
<feature type="repeat" description="PPR" evidence="3">
    <location>
        <begin position="514"/>
        <end position="544"/>
    </location>
</feature>
<dbReference type="InterPro" id="IPR002885">
    <property type="entry name" value="PPR_rpt"/>
</dbReference>
<dbReference type="FunFam" id="1.25.40.10:FF:000436">
    <property type="entry name" value="Pentatricopeptide repeat-containing protein At5g39350 family"/>
    <property type="match status" value="1"/>
</dbReference>
<dbReference type="FunFam" id="1.25.40.10:FF:001050">
    <property type="entry name" value="Pentatricopeptide repeat-containing protein At2g33760"/>
    <property type="match status" value="1"/>
</dbReference>